<feature type="domain" description="FAD/NAD(P)-binding" evidence="7">
    <location>
        <begin position="17"/>
        <end position="304"/>
    </location>
</feature>
<keyword evidence="4 5" id="KW-0560">Oxidoreductase</keyword>
<gene>
    <name evidence="8" type="ORF">SAMN05421664_0703</name>
</gene>
<dbReference type="EMBL" id="FNKL01000001">
    <property type="protein sequence ID" value="SDQ14135.1"/>
    <property type="molecule type" value="Genomic_DNA"/>
</dbReference>
<feature type="binding site" evidence="5">
    <location>
        <position position="26"/>
    </location>
    <ligand>
        <name>FAD</name>
        <dbReference type="ChEBI" id="CHEBI:57692"/>
    </ligand>
</feature>
<feature type="binding site" evidence="5">
    <location>
        <position position="45"/>
    </location>
    <ligand>
        <name>FAD</name>
        <dbReference type="ChEBI" id="CHEBI:57692"/>
    </ligand>
</feature>
<feature type="binding site" evidence="5">
    <location>
        <position position="58"/>
    </location>
    <ligand>
        <name>FAD</name>
        <dbReference type="ChEBI" id="CHEBI:57692"/>
    </ligand>
</feature>
<organism evidence="8 9">
    <name type="scientific">Chryseobacterium soldanellicola</name>
    <dbReference type="NCBI Taxonomy" id="311333"/>
    <lineage>
        <taxon>Bacteria</taxon>
        <taxon>Pseudomonadati</taxon>
        <taxon>Bacteroidota</taxon>
        <taxon>Flavobacteriia</taxon>
        <taxon>Flavobacteriales</taxon>
        <taxon>Weeksellaceae</taxon>
        <taxon>Chryseobacterium group</taxon>
        <taxon>Chryseobacterium</taxon>
    </lineage>
</organism>
<comment type="catalytic activity">
    <reaction evidence="5">
        <text>2 reduced [2Fe-2S]-[ferredoxin] + NADP(+) + H(+) = 2 oxidized [2Fe-2S]-[ferredoxin] + NADPH</text>
        <dbReference type="Rhea" id="RHEA:20125"/>
        <dbReference type="Rhea" id="RHEA-COMP:10000"/>
        <dbReference type="Rhea" id="RHEA-COMP:10001"/>
        <dbReference type="ChEBI" id="CHEBI:15378"/>
        <dbReference type="ChEBI" id="CHEBI:33737"/>
        <dbReference type="ChEBI" id="CHEBI:33738"/>
        <dbReference type="ChEBI" id="CHEBI:57783"/>
        <dbReference type="ChEBI" id="CHEBI:58349"/>
        <dbReference type="EC" id="1.18.1.2"/>
    </reaction>
</comment>
<keyword evidence="2 5" id="KW-0274">FAD</keyword>
<dbReference type="InterPro" id="IPR050097">
    <property type="entry name" value="Ferredoxin-NADP_redctase_2"/>
</dbReference>
<feature type="binding site" evidence="5">
    <location>
        <position position="133"/>
    </location>
    <ligand>
        <name>FAD</name>
        <dbReference type="ChEBI" id="CHEBI:57692"/>
    </ligand>
</feature>
<dbReference type="InterPro" id="IPR023753">
    <property type="entry name" value="FAD/NAD-binding_dom"/>
</dbReference>
<keyword evidence="6" id="KW-0472">Membrane</keyword>
<accession>A0A1H0YFW5</accession>
<feature type="binding site" evidence="5">
    <location>
        <position position="98"/>
    </location>
    <ligand>
        <name>FAD</name>
        <dbReference type="ChEBI" id="CHEBI:57692"/>
    </ligand>
</feature>
<reference evidence="9" key="1">
    <citation type="submission" date="2016-10" db="EMBL/GenBank/DDBJ databases">
        <authorList>
            <person name="Varghese N."/>
            <person name="Submissions S."/>
        </authorList>
    </citation>
    <scope>NUCLEOTIDE SEQUENCE [LARGE SCALE GENOMIC DNA]</scope>
    <source>
        <strain evidence="9">DSM 17072</strain>
    </source>
</reference>
<dbReference type="Pfam" id="PF07992">
    <property type="entry name" value="Pyr_redox_2"/>
    <property type="match status" value="1"/>
</dbReference>
<dbReference type="PANTHER" id="PTHR48105">
    <property type="entry name" value="THIOREDOXIN REDUCTASE 1-RELATED-RELATED"/>
    <property type="match status" value="1"/>
</dbReference>
<dbReference type="Gene3D" id="3.50.50.60">
    <property type="entry name" value="FAD/NAD(P)-binding domain"/>
    <property type="match status" value="2"/>
</dbReference>
<dbReference type="AlphaFoldDB" id="A0A1H0YFW5"/>
<keyword evidence="9" id="KW-1185">Reference proteome</keyword>
<comment type="cofactor">
    <cofactor evidence="5">
        <name>FAD</name>
        <dbReference type="ChEBI" id="CHEBI:57692"/>
    </cofactor>
    <text evidence="5">Binds 1 FAD per subunit.</text>
</comment>
<comment type="similarity">
    <text evidence="5">Belongs to the ferredoxin--NADP reductase type 2 family.</text>
</comment>
<dbReference type="PRINTS" id="PR00368">
    <property type="entry name" value="FADPNR"/>
</dbReference>
<feature type="binding site" evidence="5">
    <location>
        <position position="340"/>
    </location>
    <ligand>
        <name>FAD</name>
        <dbReference type="ChEBI" id="CHEBI:57692"/>
    </ligand>
</feature>
<dbReference type="GO" id="GO:0050660">
    <property type="term" value="F:flavin adenine dinucleotide binding"/>
    <property type="evidence" value="ECO:0007669"/>
    <property type="project" value="UniProtKB-UniRule"/>
</dbReference>
<sequence>MQPHILLIYLYIMITTDILIIGAGPTGLFAVFEAGLLKMKCHIIDALPQPGGQLAELYPKKPIFDIPGYPSVNAGELVDNLMEQIKQFQPGFTLGETAVSYTKVDDEWFEVVTNKGTVHRAKAIAIAGGLGTFEPRKPTMDNVADYEEKGLEYFVKEPEHFRNKKVVIAGGGDSALDWSVFLSNVASEVTLIHRRNEFRGALDSVEKVQDLKNQGKIKLITPAEVTAIKGDGKVEAITVEIDGQEAFDIETDYFIPLFGLTPKLGEIAQWGLNIEKNAIVVNNALDYQTNIEGIYAIGDINTYPGKLKLILCGFHEATLMCQSVYNRLNPGKKFVLKYTTVSGVDGFDGSRKEAEKAVVKKID</sequence>
<feature type="binding site" evidence="5">
    <location>
        <position position="299"/>
    </location>
    <ligand>
        <name>FAD</name>
        <dbReference type="ChEBI" id="CHEBI:57692"/>
    </ligand>
</feature>
<comment type="subunit">
    <text evidence="5">Homodimer.</text>
</comment>
<evidence type="ECO:0000256" key="2">
    <source>
        <dbReference type="ARBA" id="ARBA00022827"/>
    </source>
</evidence>
<feature type="transmembrane region" description="Helical" evidence="6">
    <location>
        <begin position="6"/>
        <end position="32"/>
    </location>
</feature>
<name>A0A1H0YFW5_9FLAO</name>
<dbReference type="HAMAP" id="MF_01685">
    <property type="entry name" value="FENR2"/>
    <property type="match status" value="1"/>
</dbReference>
<dbReference type="STRING" id="311333.SAMN05421664_0703"/>
<evidence type="ECO:0000256" key="5">
    <source>
        <dbReference type="HAMAP-Rule" id="MF_01685"/>
    </source>
</evidence>
<keyword evidence="1 5" id="KW-0285">Flavoprotein</keyword>
<protein>
    <recommendedName>
        <fullName evidence="5">Ferredoxin--NADP reductase</fullName>
        <shortName evidence="5">FNR</shortName>
        <shortName evidence="5">Fd-NADP(+) reductase</shortName>
        <ecNumber evidence="5">1.18.1.2</ecNumber>
    </recommendedName>
</protein>
<keyword evidence="6" id="KW-0812">Transmembrane</keyword>
<keyword evidence="3 5" id="KW-0521">NADP</keyword>
<evidence type="ECO:0000313" key="9">
    <source>
        <dbReference type="Proteomes" id="UP000199627"/>
    </source>
</evidence>
<keyword evidence="6" id="KW-1133">Transmembrane helix</keyword>
<evidence type="ECO:0000256" key="1">
    <source>
        <dbReference type="ARBA" id="ARBA00022630"/>
    </source>
</evidence>
<evidence type="ECO:0000256" key="3">
    <source>
        <dbReference type="ARBA" id="ARBA00022857"/>
    </source>
</evidence>
<evidence type="ECO:0000313" key="8">
    <source>
        <dbReference type="EMBL" id="SDQ14135.1"/>
    </source>
</evidence>
<dbReference type="PRINTS" id="PR00469">
    <property type="entry name" value="PNDRDTASEII"/>
</dbReference>
<evidence type="ECO:0000256" key="6">
    <source>
        <dbReference type="SAM" id="Phobius"/>
    </source>
</evidence>
<feature type="binding site" evidence="5">
    <location>
        <position position="53"/>
    </location>
    <ligand>
        <name>FAD</name>
        <dbReference type="ChEBI" id="CHEBI:57692"/>
    </ligand>
</feature>
<dbReference type="InterPro" id="IPR022890">
    <property type="entry name" value="Fd--NADP_Rdtase_type_2"/>
</dbReference>
<dbReference type="GO" id="GO:0004324">
    <property type="term" value="F:ferredoxin-NADP+ reductase activity"/>
    <property type="evidence" value="ECO:0007669"/>
    <property type="project" value="UniProtKB-UniRule"/>
</dbReference>
<evidence type="ECO:0000259" key="7">
    <source>
        <dbReference type="Pfam" id="PF07992"/>
    </source>
</evidence>
<dbReference type="EC" id="1.18.1.2" evidence="5"/>
<dbReference type="InterPro" id="IPR036188">
    <property type="entry name" value="FAD/NAD-bd_sf"/>
</dbReference>
<proteinExistence type="inferred from homology"/>
<dbReference type="GO" id="GO:0050661">
    <property type="term" value="F:NADP binding"/>
    <property type="evidence" value="ECO:0007669"/>
    <property type="project" value="UniProtKB-UniRule"/>
</dbReference>
<dbReference type="Proteomes" id="UP000199627">
    <property type="component" value="Unassembled WGS sequence"/>
</dbReference>
<dbReference type="SUPFAM" id="SSF51905">
    <property type="entry name" value="FAD/NAD(P)-binding domain"/>
    <property type="match status" value="1"/>
</dbReference>
<evidence type="ECO:0000256" key="4">
    <source>
        <dbReference type="ARBA" id="ARBA00023002"/>
    </source>
</evidence>